<dbReference type="EMBL" id="CP110257">
    <property type="protein sequence ID" value="UZD55456.1"/>
    <property type="molecule type" value="Genomic_DNA"/>
</dbReference>
<comment type="cofactor">
    <cofactor evidence="1">
        <name>Mg(2+)</name>
        <dbReference type="ChEBI" id="CHEBI:18420"/>
    </cofactor>
</comment>
<organism evidence="7 8">
    <name type="scientific">Caldimonas aquatica</name>
    <dbReference type="NCBI Taxonomy" id="376175"/>
    <lineage>
        <taxon>Bacteria</taxon>
        <taxon>Pseudomonadati</taxon>
        <taxon>Pseudomonadota</taxon>
        <taxon>Betaproteobacteria</taxon>
        <taxon>Burkholderiales</taxon>
        <taxon>Sphaerotilaceae</taxon>
        <taxon>Caldimonas</taxon>
    </lineage>
</organism>
<proteinExistence type="inferred from homology"/>
<dbReference type="NCBIfam" id="NF008140">
    <property type="entry name" value="PRK10888.1"/>
    <property type="match status" value="1"/>
</dbReference>
<dbReference type="PANTHER" id="PTHR12001">
    <property type="entry name" value="GERANYLGERANYL PYROPHOSPHATE SYNTHASE"/>
    <property type="match status" value="1"/>
</dbReference>
<keyword evidence="4" id="KW-0479">Metal-binding</keyword>
<gene>
    <name evidence="7" type="primary">ispB</name>
    <name evidence="7" type="ORF">OMP39_02365</name>
</gene>
<dbReference type="EC" id="2.5.1.90" evidence="7"/>
<dbReference type="SUPFAM" id="SSF48576">
    <property type="entry name" value="Terpenoid synthases"/>
    <property type="match status" value="1"/>
</dbReference>
<dbReference type="Proteomes" id="UP001163266">
    <property type="component" value="Chromosome"/>
</dbReference>
<evidence type="ECO:0000256" key="3">
    <source>
        <dbReference type="ARBA" id="ARBA00022679"/>
    </source>
</evidence>
<keyword evidence="8" id="KW-1185">Reference proteome</keyword>
<dbReference type="PROSITE" id="PS00723">
    <property type="entry name" value="POLYPRENYL_SYNTHASE_1"/>
    <property type="match status" value="1"/>
</dbReference>
<evidence type="ECO:0000256" key="5">
    <source>
        <dbReference type="ARBA" id="ARBA00022842"/>
    </source>
</evidence>
<name>A0ABY6MTW8_9BURK</name>
<keyword evidence="5" id="KW-0460">Magnesium</keyword>
<evidence type="ECO:0000313" key="7">
    <source>
        <dbReference type="EMBL" id="UZD55456.1"/>
    </source>
</evidence>
<dbReference type="InterPro" id="IPR000092">
    <property type="entry name" value="Polyprenyl_synt"/>
</dbReference>
<dbReference type="PANTHER" id="PTHR12001:SF69">
    <property type="entry name" value="ALL TRANS-POLYPRENYL-DIPHOSPHATE SYNTHASE PDSS1"/>
    <property type="match status" value="1"/>
</dbReference>
<dbReference type="SFLD" id="SFLDS00005">
    <property type="entry name" value="Isoprenoid_Synthase_Type_I"/>
    <property type="match status" value="1"/>
</dbReference>
<evidence type="ECO:0000256" key="6">
    <source>
        <dbReference type="RuleBase" id="RU004466"/>
    </source>
</evidence>
<keyword evidence="3 6" id="KW-0808">Transferase</keyword>
<dbReference type="RefSeq" id="WP_264893210.1">
    <property type="nucleotide sequence ID" value="NZ_CP110257.1"/>
</dbReference>
<protein>
    <submittedName>
        <fullName evidence="7">Octaprenyl diphosphate synthase</fullName>
        <ecNumber evidence="7">2.5.1.90</ecNumber>
    </submittedName>
</protein>
<reference evidence="7" key="1">
    <citation type="submission" date="2022-10" db="EMBL/GenBank/DDBJ databases">
        <title>Complete genome sequence of Schlegelella aquatica LMG 23380.</title>
        <authorList>
            <person name="Musilova J."/>
            <person name="Kourilova X."/>
            <person name="Bezdicek M."/>
            <person name="Hermankova K."/>
            <person name="Obruca S."/>
            <person name="Sedlar K."/>
        </authorList>
    </citation>
    <scope>NUCLEOTIDE SEQUENCE</scope>
    <source>
        <strain evidence="7">LMG 23380</strain>
    </source>
</reference>
<sequence>MSLASPVSSASALAVIAPDMAEVDTVIRERLASEVVLINQISHYIVSAGGKRIRPMLVLLFSRALGFEGREQHELAAVVEFIHTATLLHDDVVDESDLRRGRQTANALFGNAASVLVGDFLYSRAFQMMVSVDRMRVLQVLADATNTIAEGEVLQLMNMHDPDIDIPAYLKVIRYKTAKLFEASAQLGAVLAGAPSEVEERCAEYGRSLGTAFQLIDDLLDYEGNTAELGKNVGDDLREGKPTMPLLVAMQRGDDDERRFVREAIEQGSVERLPQIIEIVRKTGALEATREAARVEADRARRALEVLPLSPYREALLELCVRSVDRSS</sequence>
<evidence type="ECO:0000256" key="1">
    <source>
        <dbReference type="ARBA" id="ARBA00001946"/>
    </source>
</evidence>
<dbReference type="CDD" id="cd00685">
    <property type="entry name" value="Trans_IPPS_HT"/>
    <property type="match status" value="1"/>
</dbReference>
<comment type="similarity">
    <text evidence="2 6">Belongs to the FPP/GGPP synthase family.</text>
</comment>
<dbReference type="InterPro" id="IPR033749">
    <property type="entry name" value="Polyprenyl_synt_CS"/>
</dbReference>
<evidence type="ECO:0000256" key="4">
    <source>
        <dbReference type="ARBA" id="ARBA00022723"/>
    </source>
</evidence>
<accession>A0ABY6MTW8</accession>
<dbReference type="GO" id="GO:0106350">
    <property type="term" value="F:all-trans-octaprenyl-diphosphate synthase activity"/>
    <property type="evidence" value="ECO:0007669"/>
    <property type="project" value="UniProtKB-EC"/>
</dbReference>
<dbReference type="Gene3D" id="1.10.600.10">
    <property type="entry name" value="Farnesyl Diphosphate Synthase"/>
    <property type="match status" value="1"/>
</dbReference>
<dbReference type="Pfam" id="PF00348">
    <property type="entry name" value="polyprenyl_synt"/>
    <property type="match status" value="1"/>
</dbReference>
<dbReference type="InterPro" id="IPR008949">
    <property type="entry name" value="Isoprenoid_synthase_dom_sf"/>
</dbReference>
<evidence type="ECO:0000313" key="8">
    <source>
        <dbReference type="Proteomes" id="UP001163266"/>
    </source>
</evidence>
<evidence type="ECO:0000256" key="2">
    <source>
        <dbReference type="ARBA" id="ARBA00006706"/>
    </source>
</evidence>
<dbReference type="PROSITE" id="PS00444">
    <property type="entry name" value="POLYPRENYL_SYNTHASE_2"/>
    <property type="match status" value="1"/>
</dbReference>